<dbReference type="OrthoDB" id="4252808at2"/>
<protein>
    <submittedName>
        <fullName evidence="1">Uncharacterized protein</fullName>
    </submittedName>
</protein>
<dbReference type="RefSeq" id="WP_108908548.1">
    <property type="nucleotide sequence ID" value="NZ_CP029188.1"/>
</dbReference>
<reference evidence="1 2" key="1">
    <citation type="submission" date="2018-05" db="EMBL/GenBank/DDBJ databases">
        <title>Complete genome sequence of sponge-derived Streptomyces sp. HNM0039.</title>
        <authorList>
            <person name="Huang X."/>
            <person name="Zhou S."/>
        </authorList>
    </citation>
    <scope>NUCLEOTIDE SEQUENCE [LARGE SCALE GENOMIC DNA]</scope>
    <source>
        <strain evidence="1 2">HNM0039</strain>
    </source>
</reference>
<dbReference type="Proteomes" id="UP000244900">
    <property type="component" value="Chromosome"/>
</dbReference>
<accession>A0A2S1T207</accession>
<evidence type="ECO:0000313" key="2">
    <source>
        <dbReference type="Proteomes" id="UP000244900"/>
    </source>
</evidence>
<gene>
    <name evidence="1" type="ORF">DDW44_30660</name>
</gene>
<dbReference type="EMBL" id="CP029188">
    <property type="protein sequence ID" value="AWI32680.1"/>
    <property type="molecule type" value="Genomic_DNA"/>
</dbReference>
<dbReference type="AlphaFoldDB" id="A0A2S1T207"/>
<sequence length="123" mass="12615">MPLSTLLAEHDLLCNPKFGSRVRMALIRVARDVLNEDPATPGNPLRVGFARTVLTPGDFTSPGNASVIAADPTISTAAAAGAIEGDPDSAQAALTDEQIVTAVSAAWNVLAGYNGAPPYSSEP</sequence>
<name>A0A2S1T207_9ACTN</name>
<keyword evidence="2" id="KW-1185">Reference proteome</keyword>
<proteinExistence type="predicted"/>
<organism evidence="1 2">
    <name type="scientific">Streptomyces tirandamycinicus</name>
    <dbReference type="NCBI Taxonomy" id="2174846"/>
    <lineage>
        <taxon>Bacteria</taxon>
        <taxon>Bacillati</taxon>
        <taxon>Actinomycetota</taxon>
        <taxon>Actinomycetes</taxon>
        <taxon>Kitasatosporales</taxon>
        <taxon>Streptomycetaceae</taxon>
        <taxon>Streptomyces</taxon>
    </lineage>
</organism>
<dbReference type="KEGG" id="stir:DDW44_30660"/>
<evidence type="ECO:0000313" key="1">
    <source>
        <dbReference type="EMBL" id="AWI32680.1"/>
    </source>
</evidence>